<dbReference type="PANTHER" id="PTHR43415">
    <property type="entry name" value="SPERMIDINE N(1)-ACETYLTRANSFERASE"/>
    <property type="match status" value="1"/>
</dbReference>
<comment type="caution">
    <text evidence="2">The sequence shown here is derived from an EMBL/GenBank/DDBJ whole genome shotgun (WGS) entry which is preliminary data.</text>
</comment>
<dbReference type="RefSeq" id="WP_125003505.1">
    <property type="nucleotide sequence ID" value="NZ_BHYK01000019.1"/>
</dbReference>
<dbReference type="GO" id="GO:0016747">
    <property type="term" value="F:acyltransferase activity, transferring groups other than amino-acyl groups"/>
    <property type="evidence" value="ECO:0007669"/>
    <property type="project" value="InterPro"/>
</dbReference>
<name>A0A401UPV0_9CLOT</name>
<evidence type="ECO:0000259" key="1">
    <source>
        <dbReference type="PROSITE" id="PS51186"/>
    </source>
</evidence>
<dbReference type="SUPFAM" id="SSF55729">
    <property type="entry name" value="Acyl-CoA N-acyltransferases (Nat)"/>
    <property type="match status" value="1"/>
</dbReference>
<proteinExistence type="predicted"/>
<dbReference type="PANTHER" id="PTHR43415:SF3">
    <property type="entry name" value="GNAT-FAMILY ACETYLTRANSFERASE"/>
    <property type="match status" value="1"/>
</dbReference>
<feature type="domain" description="N-acetyltransferase" evidence="1">
    <location>
        <begin position="37"/>
        <end position="178"/>
    </location>
</feature>
<organism evidence="2 3">
    <name type="scientific">Clostridium tagluense</name>
    <dbReference type="NCBI Taxonomy" id="360422"/>
    <lineage>
        <taxon>Bacteria</taxon>
        <taxon>Bacillati</taxon>
        <taxon>Bacillota</taxon>
        <taxon>Clostridia</taxon>
        <taxon>Eubacteriales</taxon>
        <taxon>Clostridiaceae</taxon>
        <taxon>Clostridium</taxon>
    </lineage>
</organism>
<dbReference type="EMBL" id="BHYK01000019">
    <property type="protein sequence ID" value="GCD11572.1"/>
    <property type="molecule type" value="Genomic_DNA"/>
</dbReference>
<gene>
    <name evidence="2" type="ORF">Ctaglu_31950</name>
</gene>
<dbReference type="PROSITE" id="PS51186">
    <property type="entry name" value="GNAT"/>
    <property type="match status" value="1"/>
</dbReference>
<evidence type="ECO:0000313" key="2">
    <source>
        <dbReference type="EMBL" id="GCD11572.1"/>
    </source>
</evidence>
<dbReference type="InterPro" id="IPR016181">
    <property type="entry name" value="Acyl_CoA_acyltransferase"/>
</dbReference>
<keyword evidence="3" id="KW-1185">Reference proteome</keyword>
<dbReference type="OrthoDB" id="9795206at2"/>
<dbReference type="AlphaFoldDB" id="A0A401UPV0"/>
<sequence>MIYYQNNEIVIRDICSSDVINLFSWQIDKELNKHDPRPIPNNSKGLIEECMDYCHRFDTEIMSENIEDIEYKYFIITDYEDNAIGFVNFFGIDKLKKQGEMGISVGDKRYWHKGIAYTAIKTATDYIFNNMDIDRIYIETGECNNPALRLFEKLDFKKCGEYIEDEDFKFIVMEKVSSRF</sequence>
<reference evidence="2 3" key="1">
    <citation type="submission" date="2018-11" db="EMBL/GenBank/DDBJ databases">
        <title>Genome sequencing and assembly of Clostridium tagluense strain A121.</title>
        <authorList>
            <person name="Murakami T."/>
            <person name="Segawa T."/>
            <person name="Shcherbakova V.A."/>
            <person name="Mori H."/>
            <person name="Yoshimura Y."/>
        </authorList>
    </citation>
    <scope>NUCLEOTIDE SEQUENCE [LARGE SCALE GENOMIC DNA]</scope>
    <source>
        <strain evidence="2 3">A121</strain>
    </source>
</reference>
<dbReference type="Gene3D" id="3.40.630.30">
    <property type="match status" value="1"/>
</dbReference>
<accession>A0A401UPV0</accession>
<dbReference type="Proteomes" id="UP000287872">
    <property type="component" value="Unassembled WGS sequence"/>
</dbReference>
<protein>
    <recommendedName>
        <fullName evidence="1">N-acetyltransferase domain-containing protein</fullName>
    </recommendedName>
</protein>
<evidence type="ECO:0000313" key="3">
    <source>
        <dbReference type="Proteomes" id="UP000287872"/>
    </source>
</evidence>
<dbReference type="Pfam" id="PF13302">
    <property type="entry name" value="Acetyltransf_3"/>
    <property type="match status" value="1"/>
</dbReference>
<dbReference type="InterPro" id="IPR000182">
    <property type="entry name" value="GNAT_dom"/>
</dbReference>